<name>A0AA39H813_9BILA</name>
<proteinExistence type="predicted"/>
<dbReference type="Pfam" id="PF10326">
    <property type="entry name" value="7TM_GPCR_Str"/>
    <property type="match status" value="1"/>
</dbReference>
<evidence type="ECO:0000256" key="1">
    <source>
        <dbReference type="SAM" id="Phobius"/>
    </source>
</evidence>
<dbReference type="InterPro" id="IPR019428">
    <property type="entry name" value="7TM_GPCR_serpentine_rcpt_Str"/>
</dbReference>
<keyword evidence="3" id="KW-1185">Reference proteome</keyword>
<feature type="transmembrane region" description="Helical" evidence="1">
    <location>
        <begin position="253"/>
        <end position="277"/>
    </location>
</feature>
<gene>
    <name evidence="2" type="ORF">QR680_015274</name>
</gene>
<keyword evidence="1" id="KW-0812">Transmembrane</keyword>
<keyword evidence="1" id="KW-1133">Transmembrane helix</keyword>
<feature type="transmembrane region" description="Helical" evidence="1">
    <location>
        <begin position="41"/>
        <end position="60"/>
    </location>
</feature>
<feature type="transmembrane region" description="Helical" evidence="1">
    <location>
        <begin position="6"/>
        <end position="29"/>
    </location>
</feature>
<feature type="transmembrane region" description="Helical" evidence="1">
    <location>
        <begin position="166"/>
        <end position="187"/>
    </location>
</feature>
<reference evidence="2" key="1">
    <citation type="submission" date="2023-06" db="EMBL/GenBank/DDBJ databases">
        <title>Genomic analysis of the entomopathogenic nematode Steinernema hermaphroditum.</title>
        <authorList>
            <person name="Schwarz E.M."/>
            <person name="Heppert J.K."/>
            <person name="Baniya A."/>
            <person name="Schwartz H.T."/>
            <person name="Tan C.-H."/>
            <person name="Antoshechkin I."/>
            <person name="Sternberg P.W."/>
            <person name="Goodrich-Blair H."/>
            <person name="Dillman A.R."/>
        </authorList>
    </citation>
    <scope>NUCLEOTIDE SEQUENCE</scope>
    <source>
        <strain evidence="2">PS9179</strain>
        <tissue evidence="2">Whole animal</tissue>
    </source>
</reference>
<feature type="transmembrane region" description="Helical" evidence="1">
    <location>
        <begin position="213"/>
        <end position="233"/>
    </location>
</feature>
<evidence type="ECO:0000313" key="2">
    <source>
        <dbReference type="EMBL" id="KAK0400484.1"/>
    </source>
</evidence>
<feature type="transmembrane region" description="Helical" evidence="1">
    <location>
        <begin position="127"/>
        <end position="146"/>
    </location>
</feature>
<protein>
    <submittedName>
        <fullName evidence="2">Uncharacterized protein</fullName>
    </submittedName>
</protein>
<evidence type="ECO:0000313" key="3">
    <source>
        <dbReference type="Proteomes" id="UP001175271"/>
    </source>
</evidence>
<sequence>MEGVIAVLVTTVSVIDVLIEPYYLYVVIFKSPPPMAVYRRFLASISICSIIFCINMAILSPTFYIEDNMICYKSENVSTVMGIIIFVIDVIMGSAQLQLNLILVLYASVQLCNPHWLHPIDTTKGTLLIILLIMVPVGISLPTMLFSRNFGRCLDMTLNLRLYIHLFFGIVMFAFYLALGSVAIFKIRQLTSTHLSKPSLNTIRLVRSVVRNYAFFIALVGACVVVPCTVALLCTALPEEMVSAKKVVFDVSFLTIISYSAVSTMCSIVIFTPYRVYTVNLLLRIRSTVLSSLPQIR</sequence>
<comment type="caution">
    <text evidence="2">The sequence shown here is derived from an EMBL/GenBank/DDBJ whole genome shotgun (WGS) entry which is preliminary data.</text>
</comment>
<accession>A0AA39H813</accession>
<dbReference type="Proteomes" id="UP001175271">
    <property type="component" value="Unassembled WGS sequence"/>
</dbReference>
<dbReference type="AlphaFoldDB" id="A0AA39H813"/>
<keyword evidence="1" id="KW-0472">Membrane</keyword>
<organism evidence="2 3">
    <name type="scientific">Steinernema hermaphroditum</name>
    <dbReference type="NCBI Taxonomy" id="289476"/>
    <lineage>
        <taxon>Eukaryota</taxon>
        <taxon>Metazoa</taxon>
        <taxon>Ecdysozoa</taxon>
        <taxon>Nematoda</taxon>
        <taxon>Chromadorea</taxon>
        <taxon>Rhabditida</taxon>
        <taxon>Tylenchina</taxon>
        <taxon>Panagrolaimomorpha</taxon>
        <taxon>Strongyloidoidea</taxon>
        <taxon>Steinernematidae</taxon>
        <taxon>Steinernema</taxon>
    </lineage>
</organism>
<dbReference type="EMBL" id="JAUCMV010000004">
    <property type="protein sequence ID" value="KAK0400484.1"/>
    <property type="molecule type" value="Genomic_DNA"/>
</dbReference>
<feature type="transmembrane region" description="Helical" evidence="1">
    <location>
        <begin position="80"/>
        <end position="106"/>
    </location>
</feature>